<dbReference type="STRING" id="36087.A0A077ZD06"/>
<feature type="signal peptide" evidence="1">
    <location>
        <begin position="1"/>
        <end position="18"/>
    </location>
</feature>
<gene>
    <name evidence="2" type="ORF">TTRE_0000572501</name>
</gene>
<name>A0A077ZD06_TRITR</name>
<reference evidence="2" key="1">
    <citation type="submission" date="2014-01" db="EMBL/GenBank/DDBJ databases">
        <authorList>
            <person name="Aslett M."/>
        </authorList>
    </citation>
    <scope>NUCLEOTIDE SEQUENCE</scope>
</reference>
<dbReference type="OrthoDB" id="5915144at2759"/>
<sequence length="197" mass="21832">MNLFGSLLVLLACCRTAAYRIQVVKCNPGYRISSISKKSAKGTYGYTAECKPFVDDPKKVKDITCTFGTTSSCDGSLAGCKDHPDAWLGGVKIVPYELDTSIDLLIPLCCNASNVLVHGDKCRQSRMTSQGQQLSLETKEDEVIQGLSCRVSRTEAAGRVYDVLLKIRACRFELEKECCNKYMIGYFLHNFLKSKES</sequence>
<dbReference type="AlphaFoldDB" id="A0A077ZD06"/>
<protein>
    <submittedName>
        <fullName evidence="2">Uncharacterized protein</fullName>
    </submittedName>
</protein>
<proteinExistence type="predicted"/>
<keyword evidence="1" id="KW-0732">Signal</keyword>
<keyword evidence="3" id="KW-1185">Reference proteome</keyword>
<feature type="chain" id="PRO_5001728605" evidence="1">
    <location>
        <begin position="19"/>
        <end position="197"/>
    </location>
</feature>
<organism evidence="2 3">
    <name type="scientific">Trichuris trichiura</name>
    <name type="common">Whipworm</name>
    <name type="synonym">Trichocephalus trichiurus</name>
    <dbReference type="NCBI Taxonomy" id="36087"/>
    <lineage>
        <taxon>Eukaryota</taxon>
        <taxon>Metazoa</taxon>
        <taxon>Ecdysozoa</taxon>
        <taxon>Nematoda</taxon>
        <taxon>Enoplea</taxon>
        <taxon>Dorylaimia</taxon>
        <taxon>Trichinellida</taxon>
        <taxon>Trichuridae</taxon>
        <taxon>Trichuris</taxon>
    </lineage>
</organism>
<evidence type="ECO:0000256" key="1">
    <source>
        <dbReference type="SAM" id="SignalP"/>
    </source>
</evidence>
<dbReference type="EMBL" id="HG806162">
    <property type="protein sequence ID" value="CDW57433.1"/>
    <property type="molecule type" value="Genomic_DNA"/>
</dbReference>
<reference evidence="2" key="2">
    <citation type="submission" date="2014-03" db="EMBL/GenBank/DDBJ databases">
        <title>The whipworm genome and dual-species transcriptomics of an intimate host-pathogen interaction.</title>
        <authorList>
            <person name="Foth B.J."/>
            <person name="Tsai I.J."/>
            <person name="Reid A.J."/>
            <person name="Bancroft A.J."/>
            <person name="Nichol S."/>
            <person name="Tracey A."/>
            <person name="Holroyd N."/>
            <person name="Cotton J.A."/>
            <person name="Stanley E.J."/>
            <person name="Zarowiecki M."/>
            <person name="Liu J.Z."/>
            <person name="Huckvale T."/>
            <person name="Cooper P.J."/>
            <person name="Grencis R.K."/>
            <person name="Berriman M."/>
        </authorList>
    </citation>
    <scope>NUCLEOTIDE SEQUENCE [LARGE SCALE GENOMIC DNA]</scope>
</reference>
<dbReference type="Proteomes" id="UP000030665">
    <property type="component" value="Unassembled WGS sequence"/>
</dbReference>
<evidence type="ECO:0000313" key="2">
    <source>
        <dbReference type="EMBL" id="CDW57433.1"/>
    </source>
</evidence>
<accession>A0A077ZD06</accession>
<evidence type="ECO:0000313" key="3">
    <source>
        <dbReference type="Proteomes" id="UP000030665"/>
    </source>
</evidence>